<gene>
    <name evidence="2" type="ORF">ERX46_11160</name>
</gene>
<keyword evidence="1" id="KW-1133">Transmembrane helix</keyword>
<dbReference type="EMBL" id="SETE01000004">
    <property type="protein sequence ID" value="RYM33490.1"/>
    <property type="molecule type" value="Genomic_DNA"/>
</dbReference>
<keyword evidence="1" id="KW-0812">Transmembrane</keyword>
<evidence type="ECO:0008006" key="4">
    <source>
        <dbReference type="Google" id="ProtNLM"/>
    </source>
</evidence>
<dbReference type="Proteomes" id="UP000293952">
    <property type="component" value="Unassembled WGS sequence"/>
</dbReference>
<accession>A0A4Q4KKS5</accession>
<dbReference type="OrthoDB" id="1467702at2"/>
<evidence type="ECO:0000313" key="2">
    <source>
        <dbReference type="EMBL" id="RYM33490.1"/>
    </source>
</evidence>
<comment type="caution">
    <text evidence="2">The sequence shown here is derived from an EMBL/GenBank/DDBJ whole genome shotgun (WGS) entry which is preliminary data.</text>
</comment>
<dbReference type="AlphaFoldDB" id="A0A4Q4KKS5"/>
<reference evidence="2 3" key="1">
    <citation type="submission" date="2019-02" db="EMBL/GenBank/DDBJ databases">
        <title>Genome sequence of the sea-ice species Brumimicrobium glaciale.</title>
        <authorList>
            <person name="Bowman J.P."/>
        </authorList>
    </citation>
    <scope>NUCLEOTIDE SEQUENCE [LARGE SCALE GENOMIC DNA]</scope>
    <source>
        <strain evidence="2 3">IC156</strain>
    </source>
</reference>
<keyword evidence="1" id="KW-0472">Membrane</keyword>
<organism evidence="2 3">
    <name type="scientific">Brumimicrobium glaciale</name>
    <dbReference type="NCBI Taxonomy" id="200475"/>
    <lineage>
        <taxon>Bacteria</taxon>
        <taxon>Pseudomonadati</taxon>
        <taxon>Bacteroidota</taxon>
        <taxon>Flavobacteriia</taxon>
        <taxon>Flavobacteriales</taxon>
        <taxon>Crocinitomicaceae</taxon>
        <taxon>Brumimicrobium</taxon>
    </lineage>
</organism>
<evidence type="ECO:0000313" key="3">
    <source>
        <dbReference type="Proteomes" id="UP000293952"/>
    </source>
</evidence>
<evidence type="ECO:0000256" key="1">
    <source>
        <dbReference type="SAM" id="Phobius"/>
    </source>
</evidence>
<name>A0A4Q4KKS5_9FLAO</name>
<dbReference type="RefSeq" id="WP_130093950.1">
    <property type="nucleotide sequence ID" value="NZ_SETE01000004.1"/>
</dbReference>
<keyword evidence="3" id="KW-1185">Reference proteome</keyword>
<sequence length="144" mass="16184">MKLYAIRLKKLYLAIALLSPIWIVIPVLIQRNGGHQYLVIFLGLVLLTLTGVLAHRVARKPIELKVDDNKVTYDEISIPKKDIQSININKSGIGISAIEFNMKSGKKVILHLPNLKRNAEKGIAFIEKNLPEIEKIAPVDLLEE</sequence>
<protein>
    <recommendedName>
        <fullName evidence="4">PH domain-containing protein</fullName>
    </recommendedName>
</protein>
<feature type="transmembrane region" description="Helical" evidence="1">
    <location>
        <begin position="12"/>
        <end position="29"/>
    </location>
</feature>
<feature type="transmembrane region" description="Helical" evidence="1">
    <location>
        <begin position="35"/>
        <end position="55"/>
    </location>
</feature>
<proteinExistence type="predicted"/>